<accession>A0A974W8A9</accession>
<organism evidence="4 5">
    <name type="scientific">Rhodococcus pseudokoreensis</name>
    <dbReference type="NCBI Taxonomy" id="2811421"/>
    <lineage>
        <taxon>Bacteria</taxon>
        <taxon>Bacillati</taxon>
        <taxon>Actinomycetota</taxon>
        <taxon>Actinomycetes</taxon>
        <taxon>Mycobacteriales</taxon>
        <taxon>Nocardiaceae</taxon>
        <taxon>Rhodococcus</taxon>
    </lineage>
</organism>
<sequence>MTTAQRPAEVSVTHARDHLSATIAELSSVQAIQLVNRGRVVAVLVSPERFEALLDAAEDAEDYRAIAEHNSDPDPDPIPWEDVKRDLGLLG</sequence>
<dbReference type="SUPFAM" id="SSF143120">
    <property type="entry name" value="YefM-like"/>
    <property type="match status" value="1"/>
</dbReference>
<evidence type="ECO:0000313" key="5">
    <source>
        <dbReference type="Proteomes" id="UP000662986"/>
    </source>
</evidence>
<evidence type="ECO:0000256" key="2">
    <source>
        <dbReference type="RuleBase" id="RU362080"/>
    </source>
</evidence>
<dbReference type="Pfam" id="PF02604">
    <property type="entry name" value="PhdYeFM_antitox"/>
    <property type="match status" value="1"/>
</dbReference>
<reference evidence="4 5" key="1">
    <citation type="journal article" date="2021" name="Microbiol. Resour. Announc.">
        <title>Complete Genome Sequences of Two Rhodococcus sp. Strains with Large and Linear Chromosomes, Isolated from Apple Rhizosphere.</title>
        <authorList>
            <person name="Benning S."/>
            <person name="Brugnone N."/>
            <person name="Siani R."/>
            <person name="Kublik S."/>
            <person name="Schloter M."/>
            <person name="Rad V."/>
        </authorList>
    </citation>
    <scope>NUCLEOTIDE SEQUENCE [LARGE SCALE GENOMIC DNA]</scope>
    <source>
        <strain evidence="4 5">R79</strain>
    </source>
</reference>
<gene>
    <name evidence="4" type="ORF">JWS13_33365</name>
</gene>
<dbReference type="InterPro" id="IPR036165">
    <property type="entry name" value="YefM-like_sf"/>
</dbReference>
<evidence type="ECO:0000256" key="1">
    <source>
        <dbReference type="ARBA" id="ARBA00009981"/>
    </source>
</evidence>
<comment type="similarity">
    <text evidence="1 2">Belongs to the phD/YefM antitoxin family.</text>
</comment>
<dbReference type="InterPro" id="IPR006442">
    <property type="entry name" value="Antitoxin_Phd/YefM"/>
</dbReference>
<protein>
    <recommendedName>
        <fullName evidence="2">Antitoxin</fullName>
    </recommendedName>
</protein>
<dbReference type="RefSeq" id="WP_206009723.1">
    <property type="nucleotide sequence ID" value="NZ_CP070619.1"/>
</dbReference>
<evidence type="ECO:0000256" key="3">
    <source>
        <dbReference type="SAM" id="MobiDB-lite"/>
    </source>
</evidence>
<feature type="region of interest" description="Disordered" evidence="3">
    <location>
        <begin position="66"/>
        <end position="91"/>
    </location>
</feature>
<keyword evidence="5" id="KW-1185">Reference proteome</keyword>
<evidence type="ECO:0000313" key="4">
    <source>
        <dbReference type="EMBL" id="QSE93133.1"/>
    </source>
</evidence>
<proteinExistence type="inferred from homology"/>
<name>A0A974W8A9_9NOCA</name>
<reference evidence="4 5" key="2">
    <citation type="journal article" date="2022" name="Arch. Microbiol.">
        <title>Rhodococcus pseudokoreensis sp. nov. isolated from the rhizosphere of young M26 apple rootstocks.</title>
        <authorList>
            <person name="Kampfer P."/>
            <person name="Glaeser S.P."/>
            <person name="Blom J."/>
            <person name="Wolf J."/>
            <person name="Benning S."/>
            <person name="Schloter M."/>
            <person name="Neumann-Schaal M."/>
        </authorList>
    </citation>
    <scope>NUCLEOTIDE SEQUENCE [LARGE SCALE GENOMIC DNA]</scope>
    <source>
        <strain evidence="4 5">R79</strain>
    </source>
</reference>
<comment type="function">
    <text evidence="2">Antitoxin component of a type II toxin-antitoxin (TA) system.</text>
</comment>
<dbReference type="EMBL" id="CP070619">
    <property type="protein sequence ID" value="QSE93133.1"/>
    <property type="molecule type" value="Genomic_DNA"/>
</dbReference>
<feature type="compositionally biased region" description="Basic and acidic residues" evidence="3">
    <location>
        <begin position="81"/>
        <end position="91"/>
    </location>
</feature>
<dbReference type="Gene3D" id="3.40.1620.10">
    <property type="entry name" value="YefM-like domain"/>
    <property type="match status" value="1"/>
</dbReference>
<dbReference type="Proteomes" id="UP000662986">
    <property type="component" value="Chromosome"/>
</dbReference>